<dbReference type="PANTHER" id="PTHR30506">
    <property type="entry name" value="INNER MEMBRANE PROTEIN"/>
    <property type="match status" value="1"/>
</dbReference>
<feature type="domain" description="Glycine transporter" evidence="8">
    <location>
        <begin position="7"/>
        <end position="80"/>
    </location>
</feature>
<evidence type="ECO:0000313" key="10">
    <source>
        <dbReference type="Proteomes" id="UP000234530"/>
    </source>
</evidence>
<feature type="transmembrane region" description="Helical" evidence="7">
    <location>
        <begin position="6"/>
        <end position="24"/>
    </location>
</feature>
<organism evidence="9 10">
    <name type="scientific">Paracoccus zhejiangensis</name>
    <dbReference type="NCBI Taxonomy" id="1077935"/>
    <lineage>
        <taxon>Bacteria</taxon>
        <taxon>Pseudomonadati</taxon>
        <taxon>Pseudomonadota</taxon>
        <taxon>Alphaproteobacteria</taxon>
        <taxon>Rhodobacterales</taxon>
        <taxon>Paracoccaceae</taxon>
        <taxon>Paracoccus</taxon>
    </lineage>
</organism>
<proteinExistence type="inferred from homology"/>
<comment type="similarity">
    <text evidence="2">Belongs to the UPF0126 family.</text>
</comment>
<protein>
    <recommendedName>
        <fullName evidence="8">Glycine transporter domain-containing protein</fullName>
    </recommendedName>
</protein>
<comment type="subcellular location">
    <subcellularLocation>
        <location evidence="1">Cell membrane</location>
        <topology evidence="1">Multi-pass membrane protein</topology>
    </subcellularLocation>
</comment>
<evidence type="ECO:0000256" key="4">
    <source>
        <dbReference type="ARBA" id="ARBA00022692"/>
    </source>
</evidence>
<dbReference type="InterPro" id="IPR005115">
    <property type="entry name" value="Gly_transporter"/>
</dbReference>
<sequence>MSTLVWVLDYASVLIFALTGALVASRQQLDPVGFIFMATMTAVGGGTLRDLLLNRDAVFWVARPSFVILTATAAMVVFWTAHLMESRYRVLLWLDALALSVAVPAGVGVAMAAGVHPIVIIIMGVITGTFGGLMRDVVGNEVPLGLKQGELYLTAAFGGATAAVGLVWLGLGKAECLWICGVVTFVLRAGSMLWGWMLPVYRPRPPRSRG</sequence>
<feature type="transmembrane region" description="Helical" evidence="7">
    <location>
        <begin position="60"/>
        <end position="79"/>
    </location>
</feature>
<dbReference type="Proteomes" id="UP000234530">
    <property type="component" value="Chromosome"/>
</dbReference>
<evidence type="ECO:0000256" key="6">
    <source>
        <dbReference type="ARBA" id="ARBA00023136"/>
    </source>
</evidence>
<feature type="transmembrane region" description="Helical" evidence="7">
    <location>
        <begin position="150"/>
        <end position="171"/>
    </location>
</feature>
<evidence type="ECO:0000256" key="1">
    <source>
        <dbReference type="ARBA" id="ARBA00004651"/>
    </source>
</evidence>
<keyword evidence="4 7" id="KW-0812">Transmembrane</keyword>
<dbReference type="GO" id="GO:0005886">
    <property type="term" value="C:plasma membrane"/>
    <property type="evidence" value="ECO:0007669"/>
    <property type="project" value="UniProtKB-SubCell"/>
</dbReference>
<gene>
    <name evidence="9" type="ORF">CX676_08060</name>
</gene>
<feature type="transmembrane region" description="Helical" evidence="7">
    <location>
        <begin position="91"/>
        <end position="112"/>
    </location>
</feature>
<dbReference type="Pfam" id="PF03458">
    <property type="entry name" value="Gly_transporter"/>
    <property type="match status" value="2"/>
</dbReference>
<feature type="transmembrane region" description="Helical" evidence="7">
    <location>
        <begin position="31"/>
        <end position="48"/>
    </location>
</feature>
<keyword evidence="6 7" id="KW-0472">Membrane</keyword>
<feature type="transmembrane region" description="Helical" evidence="7">
    <location>
        <begin position="177"/>
        <end position="201"/>
    </location>
</feature>
<dbReference type="PANTHER" id="PTHR30506:SF3">
    <property type="entry name" value="UPF0126 INNER MEMBRANE PROTEIN YADS-RELATED"/>
    <property type="match status" value="1"/>
</dbReference>
<evidence type="ECO:0000256" key="3">
    <source>
        <dbReference type="ARBA" id="ARBA00022475"/>
    </source>
</evidence>
<reference evidence="9 10" key="1">
    <citation type="journal article" date="2013" name="Antonie Van Leeuwenhoek">
        <title>Paracoccus zhejiangensis sp. nov., isolated from activated sludge in wastewater-treatment system.</title>
        <authorList>
            <person name="Wu Z.G."/>
            <person name="Zhang D.F."/>
            <person name="Liu Y.L."/>
            <person name="Wang F."/>
            <person name="Jiang X."/>
            <person name="Li C."/>
            <person name="Li S.P."/>
            <person name="Hong Q."/>
            <person name="Li W.J."/>
        </authorList>
    </citation>
    <scope>NUCLEOTIDE SEQUENCE [LARGE SCALE GENOMIC DNA]</scope>
    <source>
        <strain evidence="9 10">J6</strain>
    </source>
</reference>
<evidence type="ECO:0000259" key="8">
    <source>
        <dbReference type="Pfam" id="PF03458"/>
    </source>
</evidence>
<keyword evidence="3" id="KW-1003">Cell membrane</keyword>
<keyword evidence="5 7" id="KW-1133">Transmembrane helix</keyword>
<evidence type="ECO:0000256" key="5">
    <source>
        <dbReference type="ARBA" id="ARBA00022989"/>
    </source>
</evidence>
<evidence type="ECO:0000256" key="2">
    <source>
        <dbReference type="ARBA" id="ARBA00008193"/>
    </source>
</evidence>
<accession>A0A2H5F3W9</accession>
<dbReference type="EMBL" id="CP025430">
    <property type="protein sequence ID" value="AUH66239.1"/>
    <property type="molecule type" value="Genomic_DNA"/>
</dbReference>
<feature type="transmembrane region" description="Helical" evidence="7">
    <location>
        <begin position="118"/>
        <end position="138"/>
    </location>
</feature>
<name>A0A2H5F3W9_9RHOB</name>
<dbReference type="OrthoDB" id="9791874at2"/>
<keyword evidence="10" id="KW-1185">Reference proteome</keyword>
<dbReference type="AlphaFoldDB" id="A0A2H5F3W9"/>
<evidence type="ECO:0000256" key="7">
    <source>
        <dbReference type="SAM" id="Phobius"/>
    </source>
</evidence>
<dbReference type="KEGG" id="pzh:CX676_08060"/>
<evidence type="ECO:0000313" key="9">
    <source>
        <dbReference type="EMBL" id="AUH66239.1"/>
    </source>
</evidence>
<feature type="domain" description="Glycine transporter" evidence="8">
    <location>
        <begin position="92"/>
        <end position="166"/>
    </location>
</feature>